<proteinExistence type="predicted"/>
<organism evidence="1 2">
    <name type="scientific">Monilinia vaccinii-corymbosi</name>
    <dbReference type="NCBI Taxonomy" id="61207"/>
    <lineage>
        <taxon>Eukaryota</taxon>
        <taxon>Fungi</taxon>
        <taxon>Dikarya</taxon>
        <taxon>Ascomycota</taxon>
        <taxon>Pezizomycotina</taxon>
        <taxon>Leotiomycetes</taxon>
        <taxon>Helotiales</taxon>
        <taxon>Sclerotiniaceae</taxon>
        <taxon>Monilinia</taxon>
    </lineage>
</organism>
<reference evidence="1" key="1">
    <citation type="submission" date="2020-10" db="EMBL/GenBank/DDBJ databases">
        <title>Genome Sequence of Monilinia vaccinii-corymbosi Sheds Light on Mummy Berry Disease Infection of Blueberry and Mating Type.</title>
        <authorList>
            <person name="Yow A.G."/>
            <person name="Zhang Y."/>
            <person name="Bansal K."/>
            <person name="Eacker S.M."/>
            <person name="Sullivan S."/>
            <person name="Liachko I."/>
            <person name="Cubeta M.A."/>
            <person name="Rollins J.A."/>
            <person name="Ashrafi H."/>
        </authorList>
    </citation>
    <scope>NUCLEOTIDE SEQUENCE</scope>
    <source>
        <strain evidence="1">RL-1</strain>
    </source>
</reference>
<evidence type="ECO:0000313" key="2">
    <source>
        <dbReference type="Proteomes" id="UP000672032"/>
    </source>
</evidence>
<dbReference type="EMBL" id="CP063412">
    <property type="protein sequence ID" value="QSZ37428.1"/>
    <property type="molecule type" value="Genomic_DNA"/>
</dbReference>
<evidence type="ECO:0000313" key="1">
    <source>
        <dbReference type="EMBL" id="QSZ37428.1"/>
    </source>
</evidence>
<gene>
    <name evidence="1" type="ORF">DSL72_009526</name>
</gene>
<name>A0A8A3PPQ6_9HELO</name>
<keyword evidence="2" id="KW-1185">Reference proteome</keyword>
<dbReference type="Proteomes" id="UP000672032">
    <property type="component" value="Chromosome 8"/>
</dbReference>
<accession>A0A8A3PPQ6</accession>
<dbReference type="AlphaFoldDB" id="A0A8A3PPQ6"/>
<protein>
    <submittedName>
        <fullName evidence="1">Uncharacterized protein</fullName>
    </submittedName>
</protein>
<sequence>MNIAKNDIVFLHKKRTARELDKLEEYWHKDFSLQLLKYMVAQCLAFAVGLTLNKAYAVA</sequence>